<dbReference type="EMBL" id="VJZL01000001">
    <property type="protein sequence ID" value="TRX13325.1"/>
    <property type="molecule type" value="Genomic_DNA"/>
</dbReference>
<dbReference type="RefSeq" id="WP_143387645.1">
    <property type="nucleotide sequence ID" value="NZ_VJZL01000001.1"/>
</dbReference>
<keyword evidence="1" id="KW-0479">Metal-binding</keyword>
<organism evidence="4 6">
    <name type="scientific">Flavobacterium gawalongense</name>
    <dbReference type="NCBI Taxonomy" id="2594432"/>
    <lineage>
        <taxon>Bacteria</taxon>
        <taxon>Pseudomonadati</taxon>
        <taxon>Bacteroidota</taxon>
        <taxon>Flavobacteriia</taxon>
        <taxon>Flavobacteriales</taxon>
        <taxon>Flavobacteriaceae</taxon>
        <taxon>Flavobacterium</taxon>
    </lineage>
</organism>
<name>A0A553BYN7_9FLAO</name>
<protein>
    <recommendedName>
        <fullName evidence="2">SWIM-type domain-containing protein</fullName>
    </recommendedName>
</protein>
<evidence type="ECO:0000313" key="3">
    <source>
        <dbReference type="EMBL" id="TRX05664.1"/>
    </source>
</evidence>
<feature type="domain" description="SWIM-type" evidence="2">
    <location>
        <begin position="49"/>
        <end position="85"/>
    </location>
</feature>
<dbReference type="AlphaFoldDB" id="A0A553BYN7"/>
<evidence type="ECO:0000259" key="2">
    <source>
        <dbReference type="PROSITE" id="PS50966"/>
    </source>
</evidence>
<keyword evidence="1" id="KW-0862">Zinc</keyword>
<dbReference type="EMBL" id="VJZN01000015">
    <property type="protein sequence ID" value="TRX05664.1"/>
    <property type="molecule type" value="Genomic_DNA"/>
</dbReference>
<dbReference type="Proteomes" id="UP000318528">
    <property type="component" value="Unassembled WGS sequence"/>
</dbReference>
<evidence type="ECO:0000313" key="5">
    <source>
        <dbReference type="Proteomes" id="UP000318528"/>
    </source>
</evidence>
<dbReference type="Proteomes" id="UP000318669">
    <property type="component" value="Unassembled WGS sequence"/>
</dbReference>
<evidence type="ECO:0000256" key="1">
    <source>
        <dbReference type="PROSITE-ProRule" id="PRU00325"/>
    </source>
</evidence>
<proteinExistence type="predicted"/>
<accession>A0A553BYN7</accession>
<keyword evidence="1" id="KW-0863">Zinc-finger</keyword>
<dbReference type="GO" id="GO:0008270">
    <property type="term" value="F:zinc ion binding"/>
    <property type="evidence" value="ECO:0007669"/>
    <property type="project" value="UniProtKB-KW"/>
</dbReference>
<dbReference type="InterPro" id="IPR007527">
    <property type="entry name" value="Znf_SWIM"/>
</dbReference>
<sequence>MEERLTFLNFSKKISSALLKKSEKLIVRDIDEEKPNSFVAYVDQDKDSYDVAIEVSDKNEIINSSCECNSKGFCIHKIAFLNYLSKKNAKKVKSPRKKKRTQSEELIEELDQNALRNWVIQLLKKNKDLELLFVNEFSISKVEYSKSDVKLLIENSIKSVIKNKKNVEINELKKIIELLEITLKPVIEYCKADLSNKERLEMILFVIEELIDFNNRIFTTSVRLIRYIEKIPNEIIAEITSITDENKWEDVIDLNFKIIFYDSKQSISNMIFDYMVSLYRKEESNIERKKYYAKKLKEFFLYVNKNEIRLGIAISNFVIEVITENNLFEELFQYFKPVRYENDFNLTLIDSLIAINQISLAENYATQQVANNYYVEFNFEYWKRLKTIYTLQENEKKLVAILMSTINIDFNFEDYLKIKDSIPVLEFKKFRSNLLGKAKRGFDKNKQAVVFYFKVLFSEKSFNKMIENICCYTDYELVYLYKEELYLTDKLGFLDKLTTIESKWFSQKGININFEYREKLMDWVLTKYDEIILTTFLKNKYNYGNTVFYKEMVKKINY</sequence>
<keyword evidence="5" id="KW-1185">Reference proteome</keyword>
<dbReference type="PROSITE" id="PS50966">
    <property type="entry name" value="ZF_SWIM"/>
    <property type="match status" value="1"/>
</dbReference>
<evidence type="ECO:0000313" key="4">
    <source>
        <dbReference type="EMBL" id="TRX13325.1"/>
    </source>
</evidence>
<dbReference type="OrthoDB" id="1231906at2"/>
<reference evidence="5 6" key="1">
    <citation type="submission" date="2019-07" db="EMBL/GenBank/DDBJ databases">
        <title>Novel species of Flavobacterium.</title>
        <authorList>
            <person name="Liu Q."/>
            <person name="Xin Y.-H."/>
        </authorList>
    </citation>
    <scope>NUCLEOTIDE SEQUENCE [LARGE SCALE GENOMIC DNA]</scope>
    <source>
        <strain evidence="3 5">GSP39</strain>
        <strain evidence="4 6">GSR22</strain>
    </source>
</reference>
<gene>
    <name evidence="4" type="ORF">FNW11_00210</name>
    <name evidence="3" type="ORF">FNW12_10090</name>
</gene>
<evidence type="ECO:0000313" key="6">
    <source>
        <dbReference type="Proteomes" id="UP000318669"/>
    </source>
</evidence>
<comment type="caution">
    <text evidence="4">The sequence shown here is derived from an EMBL/GenBank/DDBJ whole genome shotgun (WGS) entry which is preliminary data.</text>
</comment>